<name>A0A8D1BHZ3_PIG</name>
<reference evidence="3" key="1">
    <citation type="submission" date="2025-08" db="UniProtKB">
        <authorList>
            <consortium name="Ensembl"/>
        </authorList>
    </citation>
    <scope>IDENTIFICATION</scope>
</reference>
<protein>
    <submittedName>
        <fullName evidence="3">Uncharacterized protein</fullName>
    </submittedName>
</protein>
<evidence type="ECO:0000256" key="2">
    <source>
        <dbReference type="SAM" id="MobiDB-lite"/>
    </source>
</evidence>
<dbReference type="AlphaFoldDB" id="A0A8D1BHZ3"/>
<proteinExistence type="predicted"/>
<dbReference type="PANTHER" id="PTHR13237">
    <property type="entry name" value="SOMETHING ABOUT SILENCING PROTEIN 10-RELATED"/>
    <property type="match status" value="1"/>
</dbReference>
<accession>A0A8D1BHZ3</accession>
<sequence>MMAPEVLESDLANAVALLKNLQEQVMAVTAEVQALTKKVPAKTCPTGKGLSLLEVKDQLLLTHIMDLSHLILPKFRDWWRIRTVLEKLHPLDQYLKHQNDKLVQTAATGRLRESDLLCFKPRPSNIMRKLSSEDEEEDGAEEGQSGASGKKAGKVTAKNYVPARYDETDACLEGAKRWASSSFVIRELKQQYADAPEEIRDARHPHVTGQSQEHQLCGEATARLSVHPREKGQSEEKRVPEAAVMMGVPVYVSFLSSWDSSNFTVCRFFPWNSLMNLLWTCGKMCVNKIDFICKEKKKSKKVPRRFPLYG</sequence>
<evidence type="ECO:0000313" key="3">
    <source>
        <dbReference type="Ensembl" id="ENSSSCP00035047812.1"/>
    </source>
</evidence>
<dbReference type="Ensembl" id="ENSSSCT00035109939.1">
    <property type="protein sequence ID" value="ENSSSCP00035047812.1"/>
    <property type="gene ID" value="ENSSSCG00035080289.1"/>
</dbReference>
<organism evidence="3 4">
    <name type="scientific">Sus scrofa</name>
    <name type="common">Pig</name>
    <dbReference type="NCBI Taxonomy" id="9823"/>
    <lineage>
        <taxon>Eukaryota</taxon>
        <taxon>Metazoa</taxon>
        <taxon>Chordata</taxon>
        <taxon>Craniata</taxon>
        <taxon>Vertebrata</taxon>
        <taxon>Euteleostomi</taxon>
        <taxon>Mammalia</taxon>
        <taxon>Eutheria</taxon>
        <taxon>Laurasiatheria</taxon>
        <taxon>Artiodactyla</taxon>
        <taxon>Suina</taxon>
        <taxon>Suidae</taxon>
        <taxon>Sus</taxon>
    </lineage>
</organism>
<evidence type="ECO:0000313" key="4">
    <source>
        <dbReference type="Proteomes" id="UP000694720"/>
    </source>
</evidence>
<dbReference type="Proteomes" id="UP000694720">
    <property type="component" value="Unplaced"/>
</dbReference>
<evidence type="ECO:0000256" key="1">
    <source>
        <dbReference type="SAM" id="Coils"/>
    </source>
</evidence>
<feature type="region of interest" description="Disordered" evidence="2">
    <location>
        <begin position="127"/>
        <end position="153"/>
    </location>
</feature>
<dbReference type="PANTHER" id="PTHR13237:SF9">
    <property type="entry name" value="NEUROGUIDIN"/>
    <property type="match status" value="1"/>
</dbReference>
<keyword evidence="1" id="KW-0175">Coiled coil</keyword>
<feature type="coiled-coil region" evidence="1">
    <location>
        <begin position="11"/>
        <end position="38"/>
    </location>
</feature>